<accession>A0A7R9ZIM5</accession>
<sequence length="175" mass="19525">MQDQKQLSHIEPHSSRTEPLKQTIDQQRQQRQRKKKAPTRVTAQKPTSEVKTNAQKITKTKKIGQQQHDQQSCEPTEIKLLRQPSIHKDSIRHAIIKAPEHQKWKIQFKGARGTGHESIIAASIRKGNCVAFCDGSVQNGIGTAAASIQDSLQHPDASSSFVCLAPQSCKPMNSY</sequence>
<feature type="compositionally biased region" description="Polar residues" evidence="1">
    <location>
        <begin position="41"/>
        <end position="54"/>
    </location>
</feature>
<organism evidence="2">
    <name type="scientific">Craspedostauros australis</name>
    <dbReference type="NCBI Taxonomy" id="1486917"/>
    <lineage>
        <taxon>Eukaryota</taxon>
        <taxon>Sar</taxon>
        <taxon>Stramenopiles</taxon>
        <taxon>Ochrophyta</taxon>
        <taxon>Bacillariophyta</taxon>
        <taxon>Bacillariophyceae</taxon>
        <taxon>Bacillariophycidae</taxon>
        <taxon>Naviculales</taxon>
        <taxon>Naviculaceae</taxon>
        <taxon>Craspedostauros</taxon>
    </lineage>
</organism>
<gene>
    <name evidence="2" type="ORF">CAUS1442_LOCUS871</name>
</gene>
<reference evidence="2" key="1">
    <citation type="submission" date="2021-01" db="EMBL/GenBank/DDBJ databases">
        <authorList>
            <person name="Corre E."/>
            <person name="Pelletier E."/>
            <person name="Niang G."/>
            <person name="Scheremetjew M."/>
            <person name="Finn R."/>
            <person name="Kale V."/>
            <person name="Holt S."/>
            <person name="Cochrane G."/>
            <person name="Meng A."/>
            <person name="Brown T."/>
            <person name="Cohen L."/>
        </authorList>
    </citation>
    <scope>NUCLEOTIDE SEQUENCE</scope>
    <source>
        <strain evidence="2">CCMP3328</strain>
    </source>
</reference>
<proteinExistence type="predicted"/>
<evidence type="ECO:0000256" key="1">
    <source>
        <dbReference type="SAM" id="MobiDB-lite"/>
    </source>
</evidence>
<feature type="compositionally biased region" description="Basic and acidic residues" evidence="1">
    <location>
        <begin position="1"/>
        <end position="19"/>
    </location>
</feature>
<protein>
    <submittedName>
        <fullName evidence="2">Uncharacterized protein</fullName>
    </submittedName>
</protein>
<feature type="region of interest" description="Disordered" evidence="1">
    <location>
        <begin position="1"/>
        <end position="73"/>
    </location>
</feature>
<evidence type="ECO:0000313" key="2">
    <source>
        <dbReference type="EMBL" id="CAD8328774.1"/>
    </source>
</evidence>
<dbReference type="AlphaFoldDB" id="A0A7R9ZIM5"/>
<name>A0A7R9ZIM5_9STRA</name>
<dbReference type="EMBL" id="HBEF01001372">
    <property type="protein sequence ID" value="CAD8328774.1"/>
    <property type="molecule type" value="Transcribed_RNA"/>
</dbReference>